<dbReference type="AlphaFoldDB" id="V7HYU2"/>
<organism evidence="1 2">
    <name type="scientific">Ligilactobacillus equi DPC 6820</name>
    <dbReference type="NCBI Taxonomy" id="1392007"/>
    <lineage>
        <taxon>Bacteria</taxon>
        <taxon>Bacillati</taxon>
        <taxon>Bacillota</taxon>
        <taxon>Bacilli</taxon>
        <taxon>Lactobacillales</taxon>
        <taxon>Lactobacillaceae</taxon>
        <taxon>Ligilactobacillus</taxon>
    </lineage>
</organism>
<protein>
    <submittedName>
        <fullName evidence="1">Bromodomain and PHD finger-containing protein</fullName>
    </submittedName>
</protein>
<name>V7HYU2_9LACO</name>
<evidence type="ECO:0000313" key="2">
    <source>
        <dbReference type="Proteomes" id="UP000018559"/>
    </source>
</evidence>
<accession>V7HYU2</accession>
<dbReference type="PATRIC" id="fig|1392007.3.peg.114"/>
<reference evidence="1 2" key="1">
    <citation type="journal article" date="2014" name="Genome Announc.">
        <title>The Genome of the Predominant Equine Lactobacillus Species, Lactobacillus equi, Is Reflective of Its Lifestyle Adaptations to an Herbivorous Host.</title>
        <authorList>
            <person name="O'Donnell M.M."/>
            <person name="Harris H.M."/>
            <person name="O'Toole P.W."/>
            <person name="Ross R.P."/>
        </authorList>
    </citation>
    <scope>NUCLEOTIDE SEQUENCE [LARGE SCALE GENOMIC DNA]</scope>
    <source>
        <strain evidence="1 2">DPC 6820</strain>
    </source>
</reference>
<gene>
    <name evidence="1" type="ORF">LEQ_1303c</name>
</gene>
<proteinExistence type="predicted"/>
<sequence>MRRLFTHYGGINMRQKLEQAMYQDAYNFARYLKESKQDLAFIEVIRKRGIEALGNSLGLGLSVFGLSMELSLRLTRLIIKYNLKVINVILSILDGSAKGFKVSITKKI</sequence>
<keyword evidence="2" id="KW-1185">Reference proteome</keyword>
<evidence type="ECO:0000313" key="1">
    <source>
        <dbReference type="EMBL" id="ETA75057.1"/>
    </source>
</evidence>
<dbReference type="EMBL" id="AWWH01000013">
    <property type="protein sequence ID" value="ETA75057.1"/>
    <property type="molecule type" value="Genomic_DNA"/>
</dbReference>
<dbReference type="Proteomes" id="UP000018559">
    <property type="component" value="Unassembled WGS sequence"/>
</dbReference>
<comment type="caution">
    <text evidence="1">The sequence shown here is derived from an EMBL/GenBank/DDBJ whole genome shotgun (WGS) entry which is preliminary data.</text>
</comment>